<dbReference type="GO" id="GO:0004674">
    <property type="term" value="F:protein serine/threonine kinase activity"/>
    <property type="evidence" value="ECO:0007669"/>
    <property type="project" value="TreeGrafter"/>
</dbReference>
<reference evidence="6" key="1">
    <citation type="journal article" date="2016" name="Nat. Commun.">
        <title>The Gonium pectorale genome demonstrates co-option of cell cycle regulation during the evolution of multicellularity.</title>
        <authorList>
            <person name="Hanschen E.R."/>
            <person name="Marriage T.N."/>
            <person name="Ferris P.J."/>
            <person name="Hamaji T."/>
            <person name="Toyoda A."/>
            <person name="Fujiyama A."/>
            <person name="Neme R."/>
            <person name="Noguchi H."/>
            <person name="Minakuchi Y."/>
            <person name="Suzuki M."/>
            <person name="Kawai-Toyooka H."/>
            <person name="Smith D.R."/>
            <person name="Sparks H."/>
            <person name="Anderson J."/>
            <person name="Bakaric R."/>
            <person name="Luria V."/>
            <person name="Karger A."/>
            <person name="Kirschner M.W."/>
            <person name="Durand P.M."/>
            <person name="Michod R.E."/>
            <person name="Nozaki H."/>
            <person name="Olson B.J."/>
        </authorList>
    </citation>
    <scope>NUCLEOTIDE SEQUENCE [LARGE SCALE GENOMIC DNA]</scope>
    <source>
        <strain evidence="6">NIES-2863</strain>
    </source>
</reference>
<evidence type="ECO:0000259" key="4">
    <source>
        <dbReference type="PROSITE" id="PS50011"/>
    </source>
</evidence>
<dbReference type="Proteomes" id="UP000075714">
    <property type="component" value="Unassembled WGS sequence"/>
</dbReference>
<dbReference type="SUPFAM" id="SSF56112">
    <property type="entry name" value="Protein kinase-like (PK-like)"/>
    <property type="match status" value="1"/>
</dbReference>
<accession>A0A150GHP8</accession>
<feature type="compositionally biased region" description="Low complexity" evidence="3">
    <location>
        <begin position="1295"/>
        <end position="1304"/>
    </location>
</feature>
<dbReference type="STRING" id="33097.A0A150GHP8"/>
<feature type="region of interest" description="Disordered" evidence="3">
    <location>
        <begin position="1"/>
        <end position="42"/>
    </location>
</feature>
<dbReference type="InterPro" id="IPR051681">
    <property type="entry name" value="Ser/Thr_Kinases-Pseudokinases"/>
</dbReference>
<feature type="compositionally biased region" description="Low complexity" evidence="3">
    <location>
        <begin position="502"/>
        <end position="513"/>
    </location>
</feature>
<evidence type="ECO:0000256" key="2">
    <source>
        <dbReference type="SAM" id="Coils"/>
    </source>
</evidence>
<keyword evidence="1" id="KW-0067">ATP-binding</keyword>
<feature type="region of interest" description="Disordered" evidence="3">
    <location>
        <begin position="1290"/>
        <end position="1322"/>
    </location>
</feature>
<sequence>MRSSVERVEPQSDAKSGLAARITEDGSTAAPPRAPAASFDEPRRFRKYTSLSALKGGDGSLRGFFSLNKADRPSLREVDFLREELRAAQEAVRTLAAAVKEAQSFREKASKMLEEAHRALGRLEQAVSYRSDDRDLINVACEIKCVAQRGVTLVNVYGKYSTLVKVMTLFLRSYIRAKFDKQAERFKVLLPLPDLNRNVGSASAITSRLGSPGSLASTRETSAAPNGIVAGLPSPSGSVATVGPAATASVALTAVGSLQLPSLIPPTSERCGTSSLQRTSASAYPQTPGPITGTLLRPNKHDRVHAMAYVPNTPSEYACLWWSAGQMLEFYSGAVQSTTGFPIEKPSLNVTALGVDDAGNVWTGHAKGLVRVRSKAAWEYMVEDRAFSSAVKAITFDEAGRAWVGDEGGRIKVLGYDPRAGRLETVASLQRSPALLAKMKVALADNMRGLFGKRHCSGNGQPTALQVAAAGAFATAQAAAAAAAAAGTSSVPATPGREGTPSSAGSAAGAANGQGQPVAIEGPVRCIFLRGGRAWTSGGGRGGNGGWLQMWDASSFQDLDVYDCCGFGPCHAMASLRWPSGAGGGGSASHSQHPALMPAPSLAGPGAHHRYAQSDGGRAFGSTASAAASSGGNTAWRLLTGHENGQLLLWHPEHSALAPLLRIGEACSPCRGIAVFDYCRLLATAHQNGELRLFVQPTSEASLPPGANSAAPSTFGIVRPRMVTIQAHRSRVDRMIFCTTSCATASNLGTIRLWNATDLAAEAHRQGLLTHTVSYNSLAVSGIGGMSSAAAGAGGLGAMGGGAPGSTMSTAGSMQSRATGSANLSELGPSASIQQYASNAYGRDSTKQLGSTPDTQRSSIPGANGAGSGDAAIAAAIANAAACATPSATGLGATASMSVASSAALSPNSQPSLQSAQMQRLMPVTALSTGAGGPVGGGGAAAAGHKRDGSRDSGETGGALVQQSSGTIGAASESGAQAVSQVLQGLPGPATGLPHFQQIDAAELSLIKLIGSGAYGKVWLAEWTGCQVAVKELFGLQGGQAGREKEYSALVNEVTLLGSLSHPNIMRFLAVVHDPPLIVMQYYPHGSLFDLLTRARRGNPKAAKELSWGKRLDMLRDVAAGMQYLHSRKPPVIHGDLRSPNLLLDLTIDKDRPRFHVKIADFGLARMATGTTGSVMVSKSTNPRWTAPEVMHKGSVGKAADVFSFAIIMWEMLTWQQPYEDMLTVQVMYNTVVENSRPEVPPDAELPGTPGPTLCQYRVLMESCWQADASQRPSFKQVVEQFQAMQVVEQDNARQQRQQQLQQQSVNGRRSRGPSETGSAPMPMLAAGVTIAAALNTGPFANEAVPSSGGSGAGGDGGGLAAAAGPVVSGTAPRRPGGIASPFSHPNAALSNAPSGEPEPMGLQEAGLSPTRTYAQHQQHQQLQQQTQYGSLLSLYGMSPILEEQMSYSSNAGAAAAAHAATGPGGGPPTGGVRAITPAMAAERQQLAYAPGVGGPPLHQAVSQPHVHFASSAFAEDAMQPSFSSPPSPALATRPRAGAGAGAAGPPVQQTSPHARPQPHPPAHAQPHAHAHPHTTLSSVSSTEISALHLTSGASYAGAGGGGAHSTTSSRHSSASTSGRPSGPAAQALPAASAAVAPAGGAWRRTQGSASVQAVRGAGPAHGAGVGRTHTAGASGATHSAVPGVPTATAARAAVRRSGSIASGRATGTAPEVPTARGQSAVWDHNTSGPMPGVGGGSLSPFASFPSTQLGEGVEVGVRYSPGGGASSTAPVASPFAESHGAASRSMDSAGVRGFVAAATAAAASPASHGGSTAAVRPHSGRPGSTGALHPASSTGSFRARIPGPGPPSHGNLSLAHEGGVPGGSPGGGSGGPRCRLLGPGRQPQQQRR</sequence>
<dbReference type="PROSITE" id="PS50011">
    <property type="entry name" value="PROTEIN_KINASE_DOM"/>
    <property type="match status" value="1"/>
</dbReference>
<dbReference type="GO" id="GO:0005524">
    <property type="term" value="F:ATP binding"/>
    <property type="evidence" value="ECO:0007669"/>
    <property type="project" value="UniProtKB-UniRule"/>
</dbReference>
<dbReference type="Gene3D" id="2.130.10.10">
    <property type="entry name" value="YVTN repeat-like/Quinoprotein amine dehydrogenase"/>
    <property type="match status" value="2"/>
</dbReference>
<dbReference type="InterPro" id="IPR011009">
    <property type="entry name" value="Kinase-like_dom_sf"/>
</dbReference>
<feature type="region of interest" description="Disordered" evidence="3">
    <location>
        <begin position="489"/>
        <end position="516"/>
    </location>
</feature>
<dbReference type="Pfam" id="PF07714">
    <property type="entry name" value="PK_Tyr_Ser-Thr"/>
    <property type="match status" value="1"/>
</dbReference>
<evidence type="ECO:0000256" key="3">
    <source>
        <dbReference type="SAM" id="MobiDB-lite"/>
    </source>
</evidence>
<feature type="binding site" evidence="1">
    <location>
        <position position="1031"/>
    </location>
    <ligand>
        <name>ATP</name>
        <dbReference type="ChEBI" id="CHEBI:30616"/>
    </ligand>
</feature>
<dbReference type="PANTHER" id="PTHR44329">
    <property type="entry name" value="SERINE/THREONINE-PROTEIN KINASE TNNI3K-RELATED"/>
    <property type="match status" value="1"/>
</dbReference>
<feature type="domain" description="Protein kinase" evidence="4">
    <location>
        <begin position="1004"/>
        <end position="1288"/>
    </location>
</feature>
<dbReference type="InterPro" id="IPR015943">
    <property type="entry name" value="WD40/YVTN_repeat-like_dom_sf"/>
</dbReference>
<feature type="compositionally biased region" description="Low complexity" evidence="3">
    <location>
        <begin position="1804"/>
        <end position="1815"/>
    </location>
</feature>
<dbReference type="InterPro" id="IPR001245">
    <property type="entry name" value="Ser-Thr/Tyr_kinase_cat_dom"/>
</dbReference>
<feature type="compositionally biased region" description="Low complexity" evidence="3">
    <location>
        <begin position="1605"/>
        <end position="1642"/>
    </location>
</feature>
<feature type="region of interest" description="Disordered" evidence="3">
    <location>
        <begin position="927"/>
        <end position="966"/>
    </location>
</feature>
<feature type="region of interest" description="Disordered" evidence="3">
    <location>
        <begin position="1597"/>
        <end position="1732"/>
    </location>
</feature>
<keyword evidence="2" id="KW-0175">Coiled coil</keyword>
<evidence type="ECO:0000313" key="6">
    <source>
        <dbReference type="Proteomes" id="UP000075714"/>
    </source>
</evidence>
<feature type="compositionally biased region" description="Basic and acidic residues" evidence="3">
    <location>
        <begin position="1"/>
        <end position="12"/>
    </location>
</feature>
<feature type="region of interest" description="Disordered" evidence="3">
    <location>
        <begin position="843"/>
        <end position="865"/>
    </location>
</feature>
<dbReference type="PROSITE" id="PS00107">
    <property type="entry name" value="PROTEIN_KINASE_ATP"/>
    <property type="match status" value="1"/>
</dbReference>
<feature type="region of interest" description="Disordered" evidence="3">
    <location>
        <begin position="805"/>
        <end position="826"/>
    </location>
</feature>
<feature type="region of interest" description="Disordered" evidence="3">
    <location>
        <begin position="1804"/>
        <end position="1889"/>
    </location>
</feature>
<evidence type="ECO:0000313" key="5">
    <source>
        <dbReference type="EMBL" id="KXZ49337.1"/>
    </source>
</evidence>
<keyword evidence="1" id="KW-0547">Nucleotide-binding</keyword>
<dbReference type="PANTHER" id="PTHR44329:SF289">
    <property type="entry name" value="SERINE_THREONINE-PROTEIN KINASE VIK"/>
    <property type="match status" value="1"/>
</dbReference>
<feature type="compositionally biased region" description="Basic and acidic residues" evidence="3">
    <location>
        <begin position="945"/>
        <end position="954"/>
    </location>
</feature>
<dbReference type="EMBL" id="LSYV01000023">
    <property type="protein sequence ID" value="KXZ49337.1"/>
    <property type="molecule type" value="Genomic_DNA"/>
</dbReference>
<name>A0A150GHP8_GONPE</name>
<comment type="caution">
    <text evidence="5">The sequence shown here is derived from an EMBL/GenBank/DDBJ whole genome shotgun (WGS) entry which is preliminary data.</text>
</comment>
<feature type="region of interest" description="Disordered" evidence="3">
    <location>
        <begin position="1518"/>
        <end position="1583"/>
    </location>
</feature>
<evidence type="ECO:0000256" key="1">
    <source>
        <dbReference type="PROSITE-ProRule" id="PRU10141"/>
    </source>
</evidence>
<organism evidence="5 6">
    <name type="scientific">Gonium pectorale</name>
    <name type="common">Green alga</name>
    <dbReference type="NCBI Taxonomy" id="33097"/>
    <lineage>
        <taxon>Eukaryota</taxon>
        <taxon>Viridiplantae</taxon>
        <taxon>Chlorophyta</taxon>
        <taxon>core chlorophytes</taxon>
        <taxon>Chlorophyceae</taxon>
        <taxon>CS clade</taxon>
        <taxon>Chlamydomonadales</taxon>
        <taxon>Volvocaceae</taxon>
        <taxon>Gonium</taxon>
    </lineage>
</organism>
<feature type="compositionally biased region" description="Low complexity" evidence="3">
    <location>
        <begin position="1680"/>
        <end position="1710"/>
    </location>
</feature>
<dbReference type="SUPFAM" id="SSF50978">
    <property type="entry name" value="WD40 repeat-like"/>
    <property type="match status" value="1"/>
</dbReference>
<feature type="region of interest" description="Disordered" evidence="3">
    <location>
        <begin position="1365"/>
        <end position="1423"/>
    </location>
</feature>
<keyword evidence="6" id="KW-1185">Reference proteome</keyword>
<dbReference type="OrthoDB" id="4062651at2759"/>
<proteinExistence type="predicted"/>
<feature type="compositionally biased region" description="Gly residues" evidence="3">
    <location>
        <begin position="1860"/>
        <end position="1872"/>
    </location>
</feature>
<gene>
    <name evidence="5" type="ORF">GPECTOR_22g931</name>
</gene>
<feature type="compositionally biased region" description="Polar residues" evidence="3">
    <location>
        <begin position="814"/>
        <end position="824"/>
    </location>
</feature>
<protein>
    <recommendedName>
        <fullName evidence="4">Protein kinase domain-containing protein</fullName>
    </recommendedName>
</protein>
<dbReference type="CDD" id="cd13999">
    <property type="entry name" value="STKc_MAP3K-like"/>
    <property type="match status" value="1"/>
</dbReference>
<feature type="coiled-coil region" evidence="2">
    <location>
        <begin position="78"/>
        <end position="126"/>
    </location>
</feature>
<feature type="compositionally biased region" description="Polar residues" evidence="3">
    <location>
        <begin position="847"/>
        <end position="859"/>
    </location>
</feature>
<dbReference type="Gene3D" id="1.10.510.10">
    <property type="entry name" value="Transferase(Phosphotransferase) domain 1"/>
    <property type="match status" value="1"/>
</dbReference>
<dbReference type="InterPro" id="IPR017441">
    <property type="entry name" value="Protein_kinase_ATP_BS"/>
</dbReference>
<feature type="compositionally biased region" description="Low complexity" evidence="3">
    <location>
        <begin position="1873"/>
        <end position="1889"/>
    </location>
</feature>
<feature type="compositionally biased region" description="Gly residues" evidence="3">
    <location>
        <begin position="930"/>
        <end position="941"/>
    </location>
</feature>
<dbReference type="InterPro" id="IPR000719">
    <property type="entry name" value="Prot_kinase_dom"/>
</dbReference>
<dbReference type="InterPro" id="IPR036322">
    <property type="entry name" value="WD40_repeat_dom_sf"/>
</dbReference>